<gene>
    <name evidence="4" type="ORF">DOQ08_00991</name>
</gene>
<dbReference type="Pfam" id="PF01230">
    <property type="entry name" value="HIT"/>
    <property type="match status" value="1"/>
</dbReference>
<dbReference type="GO" id="GO:0003877">
    <property type="term" value="F:ATP:ADP adenylyltransferase activity"/>
    <property type="evidence" value="ECO:0007669"/>
    <property type="project" value="UniProtKB-EC"/>
</dbReference>
<dbReference type="InterPro" id="IPR002711">
    <property type="entry name" value="HNH"/>
</dbReference>
<dbReference type="PANTHER" id="PTHR42997">
    <property type="entry name" value="HIT FAMILY HYDROLASE"/>
    <property type="match status" value="1"/>
</dbReference>
<feature type="region of interest" description="Disordered" evidence="2">
    <location>
        <begin position="315"/>
        <end position="337"/>
    </location>
</feature>
<proteinExistence type="predicted"/>
<dbReference type="PANTHER" id="PTHR42997:SF1">
    <property type="entry name" value="AP-4-A PHOSPHORYLASE"/>
    <property type="match status" value="1"/>
</dbReference>
<accession>A0A3M2RM57</accession>
<dbReference type="CDD" id="cd00085">
    <property type="entry name" value="HNHc"/>
    <property type="match status" value="1"/>
</dbReference>
<dbReference type="AlphaFoldDB" id="A0A3M2RM57"/>
<dbReference type="PROSITE" id="PS51084">
    <property type="entry name" value="HIT_2"/>
    <property type="match status" value="1"/>
</dbReference>
<keyword evidence="4" id="KW-0808">Transferase</keyword>
<dbReference type="Gene3D" id="3.30.428.10">
    <property type="entry name" value="HIT-like"/>
    <property type="match status" value="1"/>
</dbReference>
<dbReference type="GO" id="GO:0003676">
    <property type="term" value="F:nucleic acid binding"/>
    <property type="evidence" value="ECO:0007669"/>
    <property type="project" value="InterPro"/>
</dbReference>
<dbReference type="InterPro" id="IPR003615">
    <property type="entry name" value="HNH_nuc"/>
</dbReference>
<organism evidence="4 5">
    <name type="scientific">Marinobacter litoralis</name>
    <dbReference type="NCBI Taxonomy" id="187981"/>
    <lineage>
        <taxon>Bacteria</taxon>
        <taxon>Pseudomonadati</taxon>
        <taxon>Pseudomonadota</taxon>
        <taxon>Gammaproteobacteria</taxon>
        <taxon>Pseudomonadales</taxon>
        <taxon>Marinobacteraceae</taxon>
        <taxon>Marinobacter</taxon>
    </lineage>
</organism>
<evidence type="ECO:0000256" key="2">
    <source>
        <dbReference type="SAM" id="MobiDB-lite"/>
    </source>
</evidence>
<dbReference type="Pfam" id="PF01844">
    <property type="entry name" value="HNH"/>
    <property type="match status" value="1"/>
</dbReference>
<keyword evidence="5" id="KW-1185">Reference proteome</keyword>
<dbReference type="EC" id="2.7.7.53" evidence="4"/>
<evidence type="ECO:0000256" key="1">
    <source>
        <dbReference type="PROSITE-ProRule" id="PRU00464"/>
    </source>
</evidence>
<dbReference type="InterPro" id="IPR011146">
    <property type="entry name" value="HIT-like"/>
</dbReference>
<evidence type="ECO:0000313" key="4">
    <source>
        <dbReference type="EMBL" id="RMJ06304.1"/>
    </source>
</evidence>
<feature type="domain" description="HIT" evidence="3">
    <location>
        <begin position="216"/>
        <end position="322"/>
    </location>
</feature>
<sequence>MDHVKTTFDRLQSFIDSGMSMSHIYQPVMLAYLLEHQGEASAEDIAESILLHDDSQLRYYRDIVKKMPGQVLAKHGVIEKGPKGSNRFFLRGYDELSPSERKRLQLQCEIRLAEYVEKRGKAAIFAHRDHSRDEIPGSLRYDTLKAAEFRCQLCGIPASDKALEVDHIIPVNHGGTNVPHNLQALCYSCNAMKRDRDDTDFRQWPEQYAHRQPDCLFCDPAGNQIEVLAENELALLLKDNFPVSQGHCLAIPKRHAETYFDLNPAELNGINHLLRDQREALMAEDANITGFNMGTNAGASAGQSVFHAHVHLIPRRDGDQENPRGGVRKVFPDKADY</sequence>
<evidence type="ECO:0000259" key="3">
    <source>
        <dbReference type="PROSITE" id="PS51084"/>
    </source>
</evidence>
<protein>
    <submittedName>
        <fullName evidence="4">AP-4-A phosphorylase</fullName>
        <ecNumber evidence="4">2.7.7.53</ecNumber>
    </submittedName>
</protein>
<name>A0A3M2RM57_9GAMM</name>
<evidence type="ECO:0000313" key="5">
    <source>
        <dbReference type="Proteomes" id="UP000265903"/>
    </source>
</evidence>
<feature type="short sequence motif" description="Histidine triad motif" evidence="1">
    <location>
        <begin position="307"/>
        <end position="311"/>
    </location>
</feature>
<comment type="caution">
    <text evidence="4">The sequence shown here is derived from an EMBL/GenBank/DDBJ whole genome shotgun (WGS) entry which is preliminary data.</text>
</comment>
<dbReference type="InterPro" id="IPR052908">
    <property type="entry name" value="AP-4-A_phosphorylase"/>
</dbReference>
<dbReference type="SMART" id="SM00507">
    <property type="entry name" value="HNHc"/>
    <property type="match status" value="1"/>
</dbReference>
<dbReference type="GO" id="GO:0008270">
    <property type="term" value="F:zinc ion binding"/>
    <property type="evidence" value="ECO:0007669"/>
    <property type="project" value="InterPro"/>
</dbReference>
<dbReference type="GO" id="GO:0004519">
    <property type="term" value="F:endonuclease activity"/>
    <property type="evidence" value="ECO:0007669"/>
    <property type="project" value="InterPro"/>
</dbReference>
<keyword evidence="4" id="KW-0548">Nucleotidyltransferase</keyword>
<dbReference type="EMBL" id="QMDL01000001">
    <property type="protein sequence ID" value="RMJ06304.1"/>
    <property type="molecule type" value="Genomic_DNA"/>
</dbReference>
<dbReference type="Proteomes" id="UP000265903">
    <property type="component" value="Unassembled WGS sequence"/>
</dbReference>
<reference evidence="4 5" key="1">
    <citation type="submission" date="2018-08" db="EMBL/GenBank/DDBJ databases">
        <title>Whole Genome Sequence of the Moderate Halophilic Marine Bacterium Marinobacter litoralis Sw-45.</title>
        <authorList>
            <person name="Musa H."/>
        </authorList>
    </citation>
    <scope>NUCLEOTIDE SEQUENCE [LARGE SCALE GENOMIC DNA]</scope>
    <source>
        <strain evidence="4 5">Sw-45</strain>
    </source>
</reference>
<dbReference type="Gene3D" id="1.10.30.50">
    <property type="match status" value="1"/>
</dbReference>
<dbReference type="SUPFAM" id="SSF54197">
    <property type="entry name" value="HIT-like"/>
    <property type="match status" value="1"/>
</dbReference>
<dbReference type="InterPro" id="IPR036265">
    <property type="entry name" value="HIT-like_sf"/>
</dbReference>